<dbReference type="EMBL" id="CP033152">
    <property type="protein sequence ID" value="AYO43731.1"/>
    <property type="molecule type" value="Genomic_DNA"/>
</dbReference>
<evidence type="ECO:0008006" key="4">
    <source>
        <dbReference type="Google" id="ProtNLM"/>
    </source>
</evidence>
<evidence type="ECO:0000313" key="2">
    <source>
        <dbReference type="EMBL" id="AYO43731.1"/>
    </source>
</evidence>
<evidence type="ECO:0000313" key="3">
    <source>
        <dbReference type="Proteomes" id="UP000269793"/>
    </source>
</evidence>
<proteinExistence type="predicted"/>
<accession>A0A3G2S6F8</accession>
<gene>
    <name evidence="2" type="ORF">DNF11_2781</name>
</gene>
<reference evidence="2 3" key="1">
    <citation type="submission" date="2018-10" db="EMBL/GenBank/DDBJ databases">
        <title>Complete genome sequence of Malassezia restricta CBS 7877.</title>
        <authorList>
            <person name="Morand S.C."/>
            <person name="Bertignac M."/>
            <person name="Iltis A."/>
            <person name="Kolder I."/>
            <person name="Pirovano W."/>
            <person name="Jourdain R."/>
            <person name="Clavaud C."/>
        </authorList>
    </citation>
    <scope>NUCLEOTIDE SEQUENCE [LARGE SCALE GENOMIC DNA]</scope>
    <source>
        <strain evidence="2 3">CBS 7877</strain>
    </source>
</reference>
<name>A0A3G2S6F8_MALR7</name>
<keyword evidence="1" id="KW-0732">Signal</keyword>
<dbReference type="Proteomes" id="UP000269793">
    <property type="component" value="Chromosome V"/>
</dbReference>
<keyword evidence="3" id="KW-1185">Reference proteome</keyword>
<feature type="signal peptide" evidence="1">
    <location>
        <begin position="1"/>
        <end position="17"/>
    </location>
</feature>
<protein>
    <recommendedName>
        <fullName evidence="4">ATPase expression protein 2, mitochondrial</fullName>
    </recommendedName>
</protein>
<dbReference type="AlphaFoldDB" id="A0A3G2S6F8"/>
<dbReference type="OrthoDB" id="3346052at2759"/>
<evidence type="ECO:0000256" key="1">
    <source>
        <dbReference type="SAM" id="SignalP"/>
    </source>
</evidence>
<organism evidence="2 3">
    <name type="scientific">Malassezia restricta (strain ATCC 96810 / NBRC 103918 / CBS 7877)</name>
    <name type="common">Seborrheic dermatitis infection agent</name>
    <dbReference type="NCBI Taxonomy" id="425264"/>
    <lineage>
        <taxon>Eukaryota</taxon>
        <taxon>Fungi</taxon>
        <taxon>Dikarya</taxon>
        <taxon>Basidiomycota</taxon>
        <taxon>Ustilaginomycotina</taxon>
        <taxon>Malasseziomycetes</taxon>
        <taxon>Malasseziales</taxon>
        <taxon>Malasseziaceae</taxon>
        <taxon>Malassezia</taxon>
    </lineage>
</organism>
<sequence length="534" mass="60890">MTSRALWTAAWRAPVRGVFLLRGMALVQSGVRNLHRSVSYSMPPSSSPNCSLHTPSRRDELPCLVLDAALRAQTPPADLLYHCHITTDIPCGLPRAVLQRQRAALFRVFCAQLSAGRFKDAAYMLRDARLRPSQPKHMLRMLLRRLGQHVSTLSTDPGQSAHAALRETLRSFEYDCARRGHLDTQVFLRVLEHLLSRHMHTDMAHWAQSTAMMVSHPDPPFYAALAALVHRMTSTHRAPIQAAAFIEALPPAWRTHAMYHDVLVHDREVYLAGQESMAWRKRLWHDLRTIPHLRLPSAQGVLAQLSAHAHCVHKYRVWSDWLALEHQEDASPEMRARAVWLVTRTFVRAGHTRLAVRFAERHASSAPAHGTPLLNTLLTGILEDMRKCRSVHDRTCVLRHMYECVWQAARRCQTNTMPTLPVLPELVSLAPSRAAQRVLWLLARVERLISTHVLCPNVQTLQLLIRAATKWDASMDSQALWDMAALAPPRSPHTHRMRYSFFSELASALQRRADSRSARRARALLRHHRRRVKP</sequence>
<dbReference type="VEuPathDB" id="FungiDB:DNF11_2781"/>
<feature type="chain" id="PRO_5017944723" description="ATPase expression protein 2, mitochondrial" evidence="1">
    <location>
        <begin position="18"/>
        <end position="534"/>
    </location>
</feature>